<dbReference type="STRING" id="1703779.AMJ83_09655"/>
<protein>
    <recommendedName>
        <fullName evidence="6">Alcohol dehydrogenase-like C-terminal domain-containing protein</fullName>
    </recommendedName>
</protein>
<keyword evidence="3" id="KW-0479">Metal-binding</keyword>
<reference evidence="7 8" key="1">
    <citation type="journal article" date="2015" name="Microbiome">
        <title>Genomic resolution of linkages in carbon, nitrogen, and sulfur cycling among widespread estuary sediment bacteria.</title>
        <authorList>
            <person name="Baker B.J."/>
            <person name="Lazar C.S."/>
            <person name="Teske A.P."/>
            <person name="Dick G.J."/>
        </authorList>
    </citation>
    <scope>NUCLEOTIDE SEQUENCE [LARGE SCALE GENOMIC DNA]</scope>
    <source>
        <strain evidence="7">SM23_42</strain>
    </source>
</reference>
<gene>
    <name evidence="7" type="ORF">AMJ83_09655</name>
</gene>
<dbReference type="AlphaFoldDB" id="A0A0S8FS88"/>
<dbReference type="SUPFAM" id="SSF51735">
    <property type="entry name" value="NAD(P)-binding Rossmann-fold domains"/>
    <property type="match status" value="1"/>
</dbReference>
<evidence type="ECO:0000256" key="1">
    <source>
        <dbReference type="ARBA" id="ARBA00001947"/>
    </source>
</evidence>
<dbReference type="GO" id="GO:0046872">
    <property type="term" value="F:metal ion binding"/>
    <property type="evidence" value="ECO:0007669"/>
    <property type="project" value="UniProtKB-KW"/>
</dbReference>
<dbReference type="InterPro" id="IPR013149">
    <property type="entry name" value="ADH-like_C"/>
</dbReference>
<evidence type="ECO:0000313" key="7">
    <source>
        <dbReference type="EMBL" id="KPK62804.1"/>
    </source>
</evidence>
<dbReference type="GO" id="GO:0016491">
    <property type="term" value="F:oxidoreductase activity"/>
    <property type="evidence" value="ECO:0007669"/>
    <property type="project" value="UniProtKB-KW"/>
</dbReference>
<dbReference type="EMBL" id="LJUJ01000025">
    <property type="protein sequence ID" value="KPK62804.1"/>
    <property type="molecule type" value="Genomic_DNA"/>
</dbReference>
<dbReference type="PANTHER" id="PTHR43350">
    <property type="entry name" value="NAD-DEPENDENT ALCOHOL DEHYDROGENASE"/>
    <property type="match status" value="1"/>
</dbReference>
<accession>A0A0S8FS88</accession>
<dbReference type="Gene3D" id="3.90.180.10">
    <property type="entry name" value="Medium-chain alcohol dehydrogenases, catalytic domain"/>
    <property type="match status" value="2"/>
</dbReference>
<dbReference type="SUPFAM" id="SSF50129">
    <property type="entry name" value="GroES-like"/>
    <property type="match status" value="1"/>
</dbReference>
<organism evidence="7 8">
    <name type="scientific">candidate division WOR_3 bacterium SM23_42</name>
    <dbReference type="NCBI Taxonomy" id="1703779"/>
    <lineage>
        <taxon>Bacteria</taxon>
        <taxon>Bacteria division WOR-3</taxon>
    </lineage>
</organism>
<proteinExistence type="inferred from homology"/>
<evidence type="ECO:0000259" key="6">
    <source>
        <dbReference type="Pfam" id="PF00107"/>
    </source>
</evidence>
<comment type="similarity">
    <text evidence="2">Belongs to the zinc-containing alcohol dehydrogenase family.</text>
</comment>
<feature type="domain" description="Alcohol dehydrogenase-like C-terminal" evidence="6">
    <location>
        <begin position="158"/>
        <end position="275"/>
    </location>
</feature>
<evidence type="ECO:0000256" key="4">
    <source>
        <dbReference type="ARBA" id="ARBA00022833"/>
    </source>
</evidence>
<dbReference type="CDD" id="cd08255">
    <property type="entry name" value="2-desacetyl-2-hydroxyethyl_bacteriochlorophyllide_like"/>
    <property type="match status" value="1"/>
</dbReference>
<comment type="cofactor">
    <cofactor evidence="1">
        <name>Zn(2+)</name>
        <dbReference type="ChEBI" id="CHEBI:29105"/>
    </cofactor>
</comment>
<evidence type="ECO:0000313" key="8">
    <source>
        <dbReference type="Proteomes" id="UP000051373"/>
    </source>
</evidence>
<evidence type="ECO:0000256" key="5">
    <source>
        <dbReference type="ARBA" id="ARBA00023002"/>
    </source>
</evidence>
<name>A0A0S8FS88_UNCW3</name>
<evidence type="ECO:0000256" key="2">
    <source>
        <dbReference type="ARBA" id="ARBA00008072"/>
    </source>
</evidence>
<keyword evidence="5" id="KW-0560">Oxidoreductase</keyword>
<comment type="caution">
    <text evidence="7">The sequence shown here is derived from an EMBL/GenBank/DDBJ whole genome shotgun (WGS) entry which is preliminary data.</text>
</comment>
<dbReference type="InterPro" id="IPR011032">
    <property type="entry name" value="GroES-like_sf"/>
</dbReference>
<dbReference type="Pfam" id="PF00107">
    <property type="entry name" value="ADH_zinc_N"/>
    <property type="match status" value="1"/>
</dbReference>
<dbReference type="Gene3D" id="3.40.50.720">
    <property type="entry name" value="NAD(P)-binding Rossmann-like Domain"/>
    <property type="match status" value="1"/>
</dbReference>
<dbReference type="PANTHER" id="PTHR43350:SF19">
    <property type="entry name" value="D-GULOSIDE 3-DEHYDROGENASE"/>
    <property type="match status" value="1"/>
</dbReference>
<sequence>MKNLAVYFTDVRKIEVREQRAPAIHEHQVLVQTASSIISSGTEMLFYHGLVPKEIPADENIPVLSRRPGYPFKYGYAVVGRVTECGKAVDPKWHGRLVFAFHPHESLFVADPTNLVDIDGLDVEDAVFLANMETAVNFLMDGKPMIGERVLVFGQGVVGLLTTSLLTQIPLSKLITVEPYQTRREMSLECGAQVCLDPSQDDFAGLAKGLLKGNRADLVYELTGNPHTLQQAIPLTGFGGRVIIGSWYGTKKEETQLNSHFHRQRIKLMSSQVSTLAPELTGVWTKQRRLDVALEMLPRVKPSRLITHRIPIQEADKAYRLLEQHPGQTIGVLLTY</sequence>
<evidence type="ECO:0000256" key="3">
    <source>
        <dbReference type="ARBA" id="ARBA00022723"/>
    </source>
</evidence>
<dbReference type="InterPro" id="IPR036291">
    <property type="entry name" value="NAD(P)-bd_dom_sf"/>
</dbReference>
<dbReference type="Proteomes" id="UP000051373">
    <property type="component" value="Unassembled WGS sequence"/>
</dbReference>
<keyword evidence="4" id="KW-0862">Zinc</keyword>